<dbReference type="Gene3D" id="2.180.10.10">
    <property type="entry name" value="RHS repeat-associated core"/>
    <property type="match status" value="1"/>
</dbReference>
<dbReference type="NCBIfam" id="TIGR01643">
    <property type="entry name" value="YD_repeat_2x"/>
    <property type="match status" value="1"/>
</dbReference>
<dbReference type="EMBL" id="JAPDNS010000001">
    <property type="protein sequence ID" value="MCW3485028.1"/>
    <property type="molecule type" value="Genomic_DNA"/>
</dbReference>
<dbReference type="Pfam" id="PF05593">
    <property type="entry name" value="RHS_repeat"/>
    <property type="match status" value="1"/>
</dbReference>
<name>A0ABT3IM23_9BACT</name>
<dbReference type="RefSeq" id="WP_264731004.1">
    <property type="nucleotide sequence ID" value="NZ_JAPDNS010000001.1"/>
</dbReference>
<dbReference type="InterPro" id="IPR003284">
    <property type="entry name" value="Sal_SpvB"/>
</dbReference>
<dbReference type="Pfam" id="PF03534">
    <property type="entry name" value="SpvB"/>
    <property type="match status" value="1"/>
</dbReference>
<evidence type="ECO:0008006" key="6">
    <source>
        <dbReference type="Google" id="ProtNLM"/>
    </source>
</evidence>
<keyword evidence="3" id="KW-0843">Virulence</keyword>
<evidence type="ECO:0000256" key="3">
    <source>
        <dbReference type="ARBA" id="ARBA00023026"/>
    </source>
</evidence>
<comment type="caution">
    <text evidence="4">The sequence shown here is derived from an EMBL/GenBank/DDBJ whole genome shotgun (WGS) entry which is preliminary data.</text>
</comment>
<keyword evidence="2" id="KW-0964">Secreted</keyword>
<evidence type="ECO:0000313" key="4">
    <source>
        <dbReference type="EMBL" id="MCW3485028.1"/>
    </source>
</evidence>
<accession>A0ABT3IM23</accession>
<evidence type="ECO:0000313" key="5">
    <source>
        <dbReference type="Proteomes" id="UP001207742"/>
    </source>
</evidence>
<proteinExistence type="predicted"/>
<evidence type="ECO:0000256" key="1">
    <source>
        <dbReference type="ARBA" id="ARBA00004613"/>
    </source>
</evidence>
<dbReference type="InterPro" id="IPR031325">
    <property type="entry name" value="RHS_repeat"/>
</dbReference>
<dbReference type="Proteomes" id="UP001207742">
    <property type="component" value="Unassembled WGS sequence"/>
</dbReference>
<organism evidence="4 5">
    <name type="scientific">Chitinophaga nivalis</name>
    <dbReference type="NCBI Taxonomy" id="2991709"/>
    <lineage>
        <taxon>Bacteria</taxon>
        <taxon>Pseudomonadati</taxon>
        <taxon>Bacteroidota</taxon>
        <taxon>Chitinophagia</taxon>
        <taxon>Chitinophagales</taxon>
        <taxon>Chitinophagaceae</taxon>
        <taxon>Chitinophaga</taxon>
    </lineage>
</organism>
<dbReference type="InterPro" id="IPR006530">
    <property type="entry name" value="YD"/>
</dbReference>
<evidence type="ECO:0000256" key="2">
    <source>
        <dbReference type="ARBA" id="ARBA00022525"/>
    </source>
</evidence>
<protein>
    <recommendedName>
        <fullName evidence="6">RHS repeat protein</fullName>
    </recommendedName>
</protein>
<keyword evidence="5" id="KW-1185">Reference proteome</keyword>
<comment type="subcellular location">
    <subcellularLocation>
        <location evidence="1">Secreted</location>
    </subcellularLocation>
</comment>
<sequence>MSYLNSGCKISELPSWVGLGWNLNAGGVITRAARGIADEHPTNGILARAWDPRTTDAYYLAGINEGLFDAESDIFYFNFGQYSGKFFLYKENGQIKCAPSVKSDIQIIPPSQASTFDGYWKVTTPDGNQYYFGETTESREWTTTAPSSAPSGQHYVSGWYLTKIVTSKGNTASLQYKKTGSHTTYSYSETKHTKLISSGGPHPSQFDNSGTSSVINDIVLLERITFPGGKFEFTSNTARQDMSNAKCLDAIMLFDEKGTRIKGYNFSYSYFPTQQADGMKLKLSGITEVDADNLPANKPYVFRYNESSGFPGVNSKAQDHWGYYNGAFGNTSLIPQIDRCNPQYYVYDALLTTQKPADRNPNPAFAILGVLENIKYPTGGETAFEYEGNNYLAEEECEVAVQIKDASMNIGQSVDYPDNRTNIIVEEQTLNLTRNQDLTITLTADVRNNSGPLNFVNAQFRVLNANGTVLKEVSFENAYNNLYTNKLFLNPGTYKVQVIVDNPSNAVVFMDGFTFSAYIAYTIVAPGQKANAIVGGVRCKRIVSFDGISHNNDLVQEFKYTASDNNDLSSGHLYSYPTYAYTVSKQPCPIPSYPIQALRYVTATVAPLGYFQGSHVAYRRVVVTHKGTTDAGSIEKTYSVDPLMNRWVPFVTEPGRDWENGNLLTETIYNASKKKVQETINTYGRGISYHHIDNAVLYRQSEACGGFDIAAEYVPLTYAHTVGNKFFLAQAEVKQYSYDAAGNAQVLSNTTNYAYDHPTYMQLSSVKTIDSKGQSLTTTHKYPYDSTSHPVYNAMVQRNQINAVIEKIKKVGTTQIERQVNNYNFIHTDQRIIEVANIDVQQGTSPLERRFNFSKYNDVGNIQEMNKTDDVREVYLWGYNNVYPVAKIIGADYNTAKQYVNQAILDNVNNAYTDVQMRDELKKLRVSLPAALITTYTYSPLNGLTSETDPAGRTTYYEYDKLGRLKVIKDQQGKILKHYDYKYGAAN</sequence>
<reference evidence="4 5" key="1">
    <citation type="submission" date="2022-10" db="EMBL/GenBank/DDBJ databases">
        <title>Chitinophaga nivalis PC15 sp. nov., isolated from Pyeongchang county, South Korea.</title>
        <authorList>
            <person name="Trinh H.N."/>
        </authorList>
    </citation>
    <scope>NUCLEOTIDE SEQUENCE [LARGE SCALE GENOMIC DNA]</scope>
    <source>
        <strain evidence="4 5">PC14</strain>
    </source>
</reference>
<gene>
    <name evidence="4" type="ORF">OL497_14050</name>
</gene>